<dbReference type="PANTHER" id="PTHR43692">
    <property type="entry name" value="UDP-N-ACETYLMURAMOYLALANINE--D-GLUTAMATE LIGASE"/>
    <property type="match status" value="1"/>
</dbReference>
<dbReference type="SUPFAM" id="SSF53244">
    <property type="entry name" value="MurD-like peptide ligases, peptide-binding domain"/>
    <property type="match status" value="1"/>
</dbReference>
<feature type="domain" description="Mur ligase central" evidence="10">
    <location>
        <begin position="115"/>
        <end position="298"/>
    </location>
</feature>
<keyword evidence="7 8" id="KW-0132">Cell division</keyword>
<comment type="similarity">
    <text evidence="7">Belongs to the MurCDEF family.</text>
</comment>
<evidence type="ECO:0000256" key="6">
    <source>
        <dbReference type="ARBA" id="ARBA00022840"/>
    </source>
</evidence>
<dbReference type="Pfam" id="PF02875">
    <property type="entry name" value="Mur_ligase_C"/>
    <property type="match status" value="1"/>
</dbReference>
<evidence type="ECO:0000313" key="12">
    <source>
        <dbReference type="Proteomes" id="UP000032749"/>
    </source>
</evidence>
<dbReference type="GO" id="GO:0008764">
    <property type="term" value="F:UDP-N-acetylmuramoylalanine-D-glutamate ligase activity"/>
    <property type="evidence" value="ECO:0007669"/>
    <property type="project" value="UniProtKB-UniRule"/>
</dbReference>
<sequence length="471" mass="51140">MTNLIASDQKRLIIGMGQTGLSCARFLVAKGMSFDLCDTRELLPNQTAIEAEFPQCKIFSGELDAEILAQYHELIVSPGIAIAEPAIVSALKQGSHVRGDVDIFAEYVTKPVIGITGSNGKSTVTTLVGEILAAAGHKPAVCGNIGIPVLDVLLNDDNYQCYVVELSSFQLETTHHLAAEVACVLNLSEDHMDRYDSMMAYHQAKHRIFQGCRSIVINREDTLTQPLVSSAMPKKSFGLQMAENNVAAKNQYSIAQIKTVEGLQAEYLMFEQQPIFPVAELKIKGRHNQLNALAAIALIESLPSELKVGADQLQQVLSNFTGLPHRCSWIAEYNNIEYFNDSKGTNVGSTLAAIEGLASPNGKNIILIAGGVGKDQDFEPLADACRLSVKKILLFGRDAKLIAEDIAFSCELNIVETLEQALAQAQKLASAGDIILFSPACASFDQFANYIARGEAFEQLVTKMINTKEDV</sequence>
<evidence type="ECO:0000256" key="5">
    <source>
        <dbReference type="ARBA" id="ARBA00022741"/>
    </source>
</evidence>
<protein>
    <recommendedName>
        <fullName evidence="7 8">UDP-N-acetylmuramoylalanine--D-glutamate ligase</fullName>
        <ecNumber evidence="7 8">6.3.2.9</ecNumber>
    </recommendedName>
    <alternativeName>
        <fullName evidence="7">D-glutamic acid-adding enzyme</fullName>
    </alternativeName>
    <alternativeName>
        <fullName evidence="7">UDP-N-acetylmuramoyl-L-alanyl-D-glutamate synthetase</fullName>
    </alternativeName>
</protein>
<comment type="subcellular location">
    <subcellularLocation>
        <location evidence="1 7 8">Cytoplasm</location>
    </subcellularLocation>
</comment>
<keyword evidence="7 8" id="KW-0133">Cell shape</keyword>
<dbReference type="Pfam" id="PF21799">
    <property type="entry name" value="MurD-like_N"/>
    <property type="match status" value="1"/>
</dbReference>
<dbReference type="GO" id="GO:0051301">
    <property type="term" value="P:cell division"/>
    <property type="evidence" value="ECO:0007669"/>
    <property type="project" value="UniProtKB-KW"/>
</dbReference>
<dbReference type="UniPathway" id="UPA00219"/>
<keyword evidence="12" id="KW-1185">Reference proteome</keyword>
<dbReference type="Gene3D" id="3.40.50.720">
    <property type="entry name" value="NAD(P)-binding Rossmann-like Domain"/>
    <property type="match status" value="1"/>
</dbReference>
<dbReference type="SUPFAM" id="SSF53623">
    <property type="entry name" value="MurD-like peptide ligases, catalytic domain"/>
    <property type="match status" value="1"/>
</dbReference>
<dbReference type="HOGENOM" id="CLU_032540_1_0_6"/>
<accession>R4YQG4</accession>
<dbReference type="EMBL" id="FO203512">
    <property type="protein sequence ID" value="CCK77185.1"/>
    <property type="molecule type" value="Genomic_DNA"/>
</dbReference>
<keyword evidence="3 7" id="KW-0963">Cytoplasm</keyword>
<dbReference type="PANTHER" id="PTHR43692:SF1">
    <property type="entry name" value="UDP-N-ACETYLMURAMOYLALANINE--D-GLUTAMATE LIGASE"/>
    <property type="match status" value="1"/>
</dbReference>
<keyword evidence="7 8" id="KW-0573">Peptidoglycan synthesis</keyword>
<evidence type="ECO:0000256" key="7">
    <source>
        <dbReference type="HAMAP-Rule" id="MF_00639"/>
    </source>
</evidence>
<dbReference type="InterPro" id="IPR036565">
    <property type="entry name" value="Mur-like_cat_sf"/>
</dbReference>
<name>R4YQG4_OLEAN</name>
<evidence type="ECO:0000256" key="4">
    <source>
        <dbReference type="ARBA" id="ARBA00022598"/>
    </source>
</evidence>
<keyword evidence="4 7" id="KW-0436">Ligase</keyword>
<comment type="catalytic activity">
    <reaction evidence="7 8">
        <text>UDP-N-acetyl-alpha-D-muramoyl-L-alanine + D-glutamate + ATP = UDP-N-acetyl-alpha-D-muramoyl-L-alanyl-D-glutamate + ADP + phosphate + H(+)</text>
        <dbReference type="Rhea" id="RHEA:16429"/>
        <dbReference type="ChEBI" id="CHEBI:15378"/>
        <dbReference type="ChEBI" id="CHEBI:29986"/>
        <dbReference type="ChEBI" id="CHEBI:30616"/>
        <dbReference type="ChEBI" id="CHEBI:43474"/>
        <dbReference type="ChEBI" id="CHEBI:83898"/>
        <dbReference type="ChEBI" id="CHEBI:83900"/>
        <dbReference type="ChEBI" id="CHEBI:456216"/>
        <dbReference type="EC" id="6.3.2.9"/>
    </reaction>
</comment>
<dbReference type="STRING" id="698738.OLEAN_C30090"/>
<keyword evidence="7 8" id="KW-0961">Cell wall biogenesis/degradation</keyword>
<dbReference type="PATRIC" id="fig|698738.3.peg.3124"/>
<feature type="domain" description="Mur ligase C-terminal" evidence="9">
    <location>
        <begin position="325"/>
        <end position="441"/>
    </location>
</feature>
<keyword evidence="6 7" id="KW-0067">ATP-binding</keyword>
<dbReference type="GO" id="GO:0009252">
    <property type="term" value="P:peptidoglycan biosynthetic process"/>
    <property type="evidence" value="ECO:0007669"/>
    <property type="project" value="UniProtKB-UniRule"/>
</dbReference>
<dbReference type="Gene3D" id="3.40.1190.10">
    <property type="entry name" value="Mur-like, catalytic domain"/>
    <property type="match status" value="1"/>
</dbReference>
<dbReference type="InterPro" id="IPR036615">
    <property type="entry name" value="Mur_ligase_C_dom_sf"/>
</dbReference>
<evidence type="ECO:0000259" key="9">
    <source>
        <dbReference type="Pfam" id="PF02875"/>
    </source>
</evidence>
<dbReference type="InterPro" id="IPR004101">
    <property type="entry name" value="Mur_ligase_C"/>
</dbReference>
<gene>
    <name evidence="7 11" type="primary">murD</name>
    <name evidence="11" type="ORF">OLEAN_C30090</name>
</gene>
<dbReference type="InterPro" id="IPR013221">
    <property type="entry name" value="Mur_ligase_cen"/>
</dbReference>
<evidence type="ECO:0000313" key="11">
    <source>
        <dbReference type="EMBL" id="CCK77185.1"/>
    </source>
</evidence>
<proteinExistence type="inferred from homology"/>
<dbReference type="OrthoDB" id="9809796at2"/>
<dbReference type="AlphaFoldDB" id="R4YQG4"/>
<dbReference type="SUPFAM" id="SSF51984">
    <property type="entry name" value="MurCD N-terminal domain"/>
    <property type="match status" value="1"/>
</dbReference>
<dbReference type="Pfam" id="PF08245">
    <property type="entry name" value="Mur_ligase_M"/>
    <property type="match status" value="1"/>
</dbReference>
<reference evidence="11 12" key="1">
    <citation type="journal article" date="2013" name="Nat. Commun.">
        <title>Genome sequence and functional genomic analysis of the oil-degrading bacterium Oleispira antarctica.</title>
        <authorList>
            <person name="Kube M."/>
            <person name="Chernikova T.N."/>
            <person name="Al-Ramahi Y."/>
            <person name="Beloqui A."/>
            <person name="Lopez-Cortez N."/>
            <person name="Guazzaroni M.E."/>
            <person name="Heipieper H.J."/>
            <person name="Klages S."/>
            <person name="Kotsyurbenko O.R."/>
            <person name="Langer I."/>
            <person name="Nechitaylo T.Y."/>
            <person name="Lunsdorf H."/>
            <person name="Fernandez M."/>
            <person name="Juarez S."/>
            <person name="Ciordia S."/>
            <person name="Singer A."/>
            <person name="Kagan O."/>
            <person name="Egorova O."/>
            <person name="Petit P.A."/>
            <person name="Stogios P."/>
            <person name="Kim Y."/>
            <person name="Tchigvintsev A."/>
            <person name="Flick R."/>
            <person name="Denaro R."/>
            <person name="Genovese M."/>
            <person name="Albar J.P."/>
            <person name="Reva O.N."/>
            <person name="Martinez-Gomariz M."/>
            <person name="Tran H."/>
            <person name="Ferrer M."/>
            <person name="Savchenko A."/>
            <person name="Yakunin A.F."/>
            <person name="Yakimov M.M."/>
            <person name="Golyshina O.V."/>
            <person name="Reinhardt R."/>
            <person name="Golyshin P.N."/>
        </authorList>
    </citation>
    <scope>NUCLEOTIDE SEQUENCE [LARGE SCALE GENOMIC DNA]</scope>
</reference>
<keyword evidence="5 7" id="KW-0547">Nucleotide-binding</keyword>
<keyword evidence="7 8" id="KW-0131">Cell cycle</keyword>
<evidence type="ECO:0000256" key="1">
    <source>
        <dbReference type="ARBA" id="ARBA00004496"/>
    </source>
</evidence>
<dbReference type="GO" id="GO:0005737">
    <property type="term" value="C:cytoplasm"/>
    <property type="evidence" value="ECO:0007669"/>
    <property type="project" value="UniProtKB-SubCell"/>
</dbReference>
<evidence type="ECO:0000259" key="10">
    <source>
        <dbReference type="Pfam" id="PF08245"/>
    </source>
</evidence>
<evidence type="ECO:0000256" key="3">
    <source>
        <dbReference type="ARBA" id="ARBA00022490"/>
    </source>
</evidence>
<dbReference type="EC" id="6.3.2.9" evidence="7 8"/>
<feature type="binding site" evidence="7">
    <location>
        <begin position="117"/>
        <end position="123"/>
    </location>
    <ligand>
        <name>ATP</name>
        <dbReference type="ChEBI" id="CHEBI:30616"/>
    </ligand>
</feature>
<evidence type="ECO:0000256" key="2">
    <source>
        <dbReference type="ARBA" id="ARBA00004752"/>
    </source>
</evidence>
<dbReference type="Proteomes" id="UP000032749">
    <property type="component" value="Chromosome"/>
</dbReference>
<comment type="function">
    <text evidence="7 8">Cell wall formation. Catalyzes the addition of glutamate to the nucleotide precursor UDP-N-acetylmuramoyl-L-alanine (UMA).</text>
</comment>
<dbReference type="KEGG" id="oai:OLEAN_C30090"/>
<dbReference type="Gene3D" id="3.90.190.20">
    <property type="entry name" value="Mur ligase, C-terminal domain"/>
    <property type="match status" value="1"/>
</dbReference>
<dbReference type="InterPro" id="IPR005762">
    <property type="entry name" value="MurD"/>
</dbReference>
<dbReference type="GO" id="GO:0008360">
    <property type="term" value="P:regulation of cell shape"/>
    <property type="evidence" value="ECO:0007669"/>
    <property type="project" value="UniProtKB-KW"/>
</dbReference>
<dbReference type="GO" id="GO:0071555">
    <property type="term" value="P:cell wall organization"/>
    <property type="evidence" value="ECO:0007669"/>
    <property type="project" value="UniProtKB-KW"/>
</dbReference>
<organism evidence="11 12">
    <name type="scientific">Oleispira antarctica RB-8</name>
    <dbReference type="NCBI Taxonomy" id="698738"/>
    <lineage>
        <taxon>Bacteria</taxon>
        <taxon>Pseudomonadati</taxon>
        <taxon>Pseudomonadota</taxon>
        <taxon>Gammaproteobacteria</taxon>
        <taxon>Oceanospirillales</taxon>
        <taxon>Oceanospirillaceae</taxon>
        <taxon>Oleispira</taxon>
    </lineage>
</organism>
<comment type="pathway">
    <text evidence="2 7 8">Cell wall biogenesis; peptidoglycan biosynthesis.</text>
</comment>
<dbReference type="GO" id="GO:0005524">
    <property type="term" value="F:ATP binding"/>
    <property type="evidence" value="ECO:0007669"/>
    <property type="project" value="UniProtKB-UniRule"/>
</dbReference>
<evidence type="ECO:0000256" key="8">
    <source>
        <dbReference type="RuleBase" id="RU003664"/>
    </source>
</evidence>
<dbReference type="NCBIfam" id="TIGR01087">
    <property type="entry name" value="murD"/>
    <property type="match status" value="1"/>
</dbReference>
<dbReference type="HAMAP" id="MF_00639">
    <property type="entry name" value="MurD"/>
    <property type="match status" value="1"/>
</dbReference>